<accession>A0ABW1VW99</accession>
<evidence type="ECO:0000313" key="5">
    <source>
        <dbReference type="EMBL" id="MFC6378022.1"/>
    </source>
</evidence>
<evidence type="ECO:0000256" key="1">
    <source>
        <dbReference type="ARBA" id="ARBA00006739"/>
    </source>
</evidence>
<organism evidence="5 6">
    <name type="scientific">Tatumella terrea</name>
    <dbReference type="NCBI Taxonomy" id="419007"/>
    <lineage>
        <taxon>Bacteria</taxon>
        <taxon>Pseudomonadati</taxon>
        <taxon>Pseudomonadota</taxon>
        <taxon>Gammaproteobacteria</taxon>
        <taxon>Enterobacterales</taxon>
        <taxon>Erwiniaceae</taxon>
        <taxon>Tatumella</taxon>
    </lineage>
</organism>
<evidence type="ECO:0000259" key="4">
    <source>
        <dbReference type="Pfam" id="PF00535"/>
    </source>
</evidence>
<sequence length="270" mass="31460">MMKKNKFSVLMSLYHKETANNLIQCLDSLVSQTLKADEVVLVLDGPIPDELRDAFQKYITVLNIKIVPIENNVGLGRALNLGIENCSYDIIARMDTDDICLPDRFARQIDEFIKDPTLVMVGSGIIEFDENNEERLKVLPLNYPSIRKFSEKKNPFNHMSVMFRKEDIISSGSYIHHYYMEDYNLWLRLISENKNIMNLEDILVKARVDSSTMLKRRGLKYINSEIQLYKLKRELRVSKGPKALLYFVMRVIPRLLPVSLLKILYSLDRH</sequence>
<evidence type="ECO:0000256" key="2">
    <source>
        <dbReference type="ARBA" id="ARBA00022676"/>
    </source>
</evidence>
<proteinExistence type="inferred from homology"/>
<name>A0ABW1VW99_9GAMM</name>
<feature type="domain" description="Glycosyltransferase 2-like" evidence="4">
    <location>
        <begin position="8"/>
        <end position="163"/>
    </location>
</feature>
<keyword evidence="3 5" id="KW-0808">Transferase</keyword>
<evidence type="ECO:0000256" key="3">
    <source>
        <dbReference type="ARBA" id="ARBA00022679"/>
    </source>
</evidence>
<gene>
    <name evidence="5" type="ORF">ACFP9W_07960</name>
</gene>
<dbReference type="RefSeq" id="WP_385949221.1">
    <property type="nucleotide sequence ID" value="NZ_JBHSUB010000008.1"/>
</dbReference>
<reference evidence="6" key="1">
    <citation type="journal article" date="2019" name="Int. J. Syst. Evol. Microbiol.">
        <title>The Global Catalogue of Microorganisms (GCM) 10K type strain sequencing project: providing services to taxonomists for standard genome sequencing and annotation.</title>
        <authorList>
            <consortium name="The Broad Institute Genomics Platform"/>
            <consortium name="The Broad Institute Genome Sequencing Center for Infectious Disease"/>
            <person name="Wu L."/>
            <person name="Ma J."/>
        </authorList>
    </citation>
    <scope>NUCLEOTIDE SEQUENCE [LARGE SCALE GENOMIC DNA]</scope>
    <source>
        <strain evidence="6">CGMCC 1.18518</strain>
    </source>
</reference>
<comment type="caution">
    <text evidence="5">The sequence shown here is derived from an EMBL/GenBank/DDBJ whole genome shotgun (WGS) entry which is preliminary data.</text>
</comment>
<dbReference type="InterPro" id="IPR029044">
    <property type="entry name" value="Nucleotide-diphossugar_trans"/>
</dbReference>
<dbReference type="Pfam" id="PF00535">
    <property type="entry name" value="Glycos_transf_2"/>
    <property type="match status" value="1"/>
</dbReference>
<evidence type="ECO:0000313" key="6">
    <source>
        <dbReference type="Proteomes" id="UP001596230"/>
    </source>
</evidence>
<dbReference type="Proteomes" id="UP001596230">
    <property type="component" value="Unassembled WGS sequence"/>
</dbReference>
<dbReference type="InterPro" id="IPR050834">
    <property type="entry name" value="Glycosyltransf_2"/>
</dbReference>
<dbReference type="GO" id="GO:0016757">
    <property type="term" value="F:glycosyltransferase activity"/>
    <property type="evidence" value="ECO:0007669"/>
    <property type="project" value="UniProtKB-KW"/>
</dbReference>
<dbReference type="EC" id="2.4.-.-" evidence="5"/>
<dbReference type="EMBL" id="JBHSUB010000008">
    <property type="protein sequence ID" value="MFC6378022.1"/>
    <property type="molecule type" value="Genomic_DNA"/>
</dbReference>
<keyword evidence="2 5" id="KW-0328">Glycosyltransferase</keyword>
<dbReference type="PANTHER" id="PTHR43685">
    <property type="entry name" value="GLYCOSYLTRANSFERASE"/>
    <property type="match status" value="1"/>
</dbReference>
<dbReference type="SUPFAM" id="SSF53448">
    <property type="entry name" value="Nucleotide-diphospho-sugar transferases"/>
    <property type="match status" value="1"/>
</dbReference>
<dbReference type="Gene3D" id="3.90.550.10">
    <property type="entry name" value="Spore Coat Polysaccharide Biosynthesis Protein SpsA, Chain A"/>
    <property type="match status" value="1"/>
</dbReference>
<keyword evidence="6" id="KW-1185">Reference proteome</keyword>
<protein>
    <submittedName>
        <fullName evidence="5">Glycosyltransferase</fullName>
        <ecNumber evidence="5">2.4.-.-</ecNumber>
    </submittedName>
</protein>
<dbReference type="PANTHER" id="PTHR43685:SF5">
    <property type="entry name" value="GLYCOSYLTRANSFERASE EPSE-RELATED"/>
    <property type="match status" value="1"/>
</dbReference>
<dbReference type="InterPro" id="IPR001173">
    <property type="entry name" value="Glyco_trans_2-like"/>
</dbReference>
<comment type="similarity">
    <text evidence="1">Belongs to the glycosyltransferase 2 family.</text>
</comment>